<dbReference type="InterPro" id="IPR004358">
    <property type="entry name" value="Sig_transdc_His_kin-like_C"/>
</dbReference>
<dbReference type="PROSITE" id="PS50109">
    <property type="entry name" value="HIS_KIN"/>
    <property type="match status" value="1"/>
</dbReference>
<keyword evidence="3" id="KW-0808">Transferase</keyword>
<dbReference type="SMART" id="SM00100">
    <property type="entry name" value="cNMP"/>
    <property type="match status" value="1"/>
</dbReference>
<keyword evidence="4" id="KW-0902">Two-component regulatory system</keyword>
<feature type="domain" description="Histidine kinase" evidence="6">
    <location>
        <begin position="272"/>
        <end position="468"/>
    </location>
</feature>
<keyword evidence="7" id="KW-0067">ATP-binding</keyword>
<dbReference type="InterPro" id="IPR005467">
    <property type="entry name" value="His_kinase_dom"/>
</dbReference>
<dbReference type="InterPro" id="IPR018490">
    <property type="entry name" value="cNMP-bd_dom_sf"/>
</dbReference>
<protein>
    <recommendedName>
        <fullName evidence="2">histidine kinase</fullName>
        <ecNumber evidence="2">2.7.13.3</ecNumber>
    </recommendedName>
</protein>
<keyword evidence="7" id="KW-0547">Nucleotide-binding</keyword>
<dbReference type="InterPro" id="IPR036890">
    <property type="entry name" value="HATPase_C_sf"/>
</dbReference>
<dbReference type="InterPro" id="IPR014710">
    <property type="entry name" value="RmlC-like_jellyroll"/>
</dbReference>
<evidence type="ECO:0000256" key="2">
    <source>
        <dbReference type="ARBA" id="ARBA00012438"/>
    </source>
</evidence>
<dbReference type="EC" id="2.7.13.3" evidence="2"/>
<keyword evidence="3" id="KW-0418">Kinase</keyword>
<dbReference type="Proteomes" id="UP001595833">
    <property type="component" value="Unassembled WGS sequence"/>
</dbReference>
<dbReference type="PROSITE" id="PS50042">
    <property type="entry name" value="CNMP_BINDING_3"/>
    <property type="match status" value="1"/>
</dbReference>
<proteinExistence type="predicted"/>
<dbReference type="InterPro" id="IPR003594">
    <property type="entry name" value="HATPase_dom"/>
</dbReference>
<organism evidence="7 8">
    <name type="scientific">Saccharothrix xinjiangensis</name>
    <dbReference type="NCBI Taxonomy" id="204798"/>
    <lineage>
        <taxon>Bacteria</taxon>
        <taxon>Bacillati</taxon>
        <taxon>Actinomycetota</taxon>
        <taxon>Actinomycetes</taxon>
        <taxon>Pseudonocardiales</taxon>
        <taxon>Pseudonocardiaceae</taxon>
        <taxon>Saccharothrix</taxon>
    </lineage>
</organism>
<dbReference type="PANTHER" id="PTHR43065">
    <property type="entry name" value="SENSOR HISTIDINE KINASE"/>
    <property type="match status" value="1"/>
</dbReference>
<sequence length="479" mass="51340">MNTDDLRGLFLFEHLSEEQLAWLVAHGQVETHAAGTRLLREGEPATCFFVLLDGAVALSRTIGGRRVETNRTDHRGSYFGATQAYVGAEVSPGEGYQMNADAITDVRLYQLPADDFGAVFREWFPMAVHLLEGLFFGMRNTQRVVGERERLLALGALSAGLTHELNNPAAAAVRATAALRERVAGMRHKLALLAGGSLDPAALPALVRLQEGAVEQVAKATALGPMEAADREDELADWLADHGVDGGWDLAPVLVAGGLDADWLERAVSTCPVTATEAAVRWLAYTVETETLMNEVEDAANRISSLVGAAKQYSQVDRAPFQVVDVHDLLDSTLVMLGGKLGDGVRVVKDYDRALPPLPAHAAELNQVWTNLVDNAVAAMGGRGTLAVRTARDGDHLLVEVGDTGTGVPPEVRDRIFEPFFTTKAVGEGTGLGLDITWRIVVERHGGDLRVESRPGDTRFLVRLPLSAGSLPDRPGGAA</sequence>
<keyword evidence="8" id="KW-1185">Reference proteome</keyword>
<dbReference type="SUPFAM" id="SSF51206">
    <property type="entry name" value="cAMP-binding domain-like"/>
    <property type="match status" value="1"/>
</dbReference>
<evidence type="ECO:0000259" key="5">
    <source>
        <dbReference type="PROSITE" id="PS50042"/>
    </source>
</evidence>
<accession>A0ABV9Y8T4</accession>
<dbReference type="EMBL" id="JBHSJB010000025">
    <property type="protein sequence ID" value="MFC5057011.1"/>
    <property type="molecule type" value="Genomic_DNA"/>
</dbReference>
<evidence type="ECO:0000256" key="3">
    <source>
        <dbReference type="ARBA" id="ARBA00022777"/>
    </source>
</evidence>
<dbReference type="RefSeq" id="WP_344039088.1">
    <property type="nucleotide sequence ID" value="NZ_BAAAKE010000014.1"/>
</dbReference>
<dbReference type="SMART" id="SM00387">
    <property type="entry name" value="HATPase_c"/>
    <property type="match status" value="1"/>
</dbReference>
<dbReference type="Gene3D" id="3.30.565.10">
    <property type="entry name" value="Histidine kinase-like ATPase, C-terminal domain"/>
    <property type="match status" value="1"/>
</dbReference>
<evidence type="ECO:0000313" key="8">
    <source>
        <dbReference type="Proteomes" id="UP001595833"/>
    </source>
</evidence>
<dbReference type="GO" id="GO:0005524">
    <property type="term" value="F:ATP binding"/>
    <property type="evidence" value="ECO:0007669"/>
    <property type="project" value="UniProtKB-KW"/>
</dbReference>
<comment type="caution">
    <text evidence="7">The sequence shown here is derived from an EMBL/GenBank/DDBJ whole genome shotgun (WGS) entry which is preliminary data.</text>
</comment>
<dbReference type="Pfam" id="PF00027">
    <property type="entry name" value="cNMP_binding"/>
    <property type="match status" value="1"/>
</dbReference>
<dbReference type="PRINTS" id="PR00344">
    <property type="entry name" value="BCTRLSENSOR"/>
</dbReference>
<evidence type="ECO:0000256" key="1">
    <source>
        <dbReference type="ARBA" id="ARBA00000085"/>
    </source>
</evidence>
<dbReference type="Pfam" id="PF02518">
    <property type="entry name" value="HATPase_c"/>
    <property type="match status" value="1"/>
</dbReference>
<evidence type="ECO:0000313" key="7">
    <source>
        <dbReference type="EMBL" id="MFC5057011.1"/>
    </source>
</evidence>
<gene>
    <name evidence="7" type="ORF">ACFPFM_25095</name>
</gene>
<dbReference type="InterPro" id="IPR000595">
    <property type="entry name" value="cNMP-bd_dom"/>
</dbReference>
<dbReference type="Gene3D" id="1.10.287.130">
    <property type="match status" value="1"/>
</dbReference>
<evidence type="ECO:0000256" key="4">
    <source>
        <dbReference type="ARBA" id="ARBA00023012"/>
    </source>
</evidence>
<name>A0ABV9Y8T4_9PSEU</name>
<reference evidence="8" key="1">
    <citation type="journal article" date="2019" name="Int. J. Syst. Evol. Microbiol.">
        <title>The Global Catalogue of Microorganisms (GCM) 10K type strain sequencing project: providing services to taxonomists for standard genome sequencing and annotation.</title>
        <authorList>
            <consortium name="The Broad Institute Genomics Platform"/>
            <consortium name="The Broad Institute Genome Sequencing Center for Infectious Disease"/>
            <person name="Wu L."/>
            <person name="Ma J."/>
        </authorList>
    </citation>
    <scope>NUCLEOTIDE SEQUENCE [LARGE SCALE GENOMIC DNA]</scope>
    <source>
        <strain evidence="8">KCTC 12848</strain>
    </source>
</reference>
<dbReference type="SUPFAM" id="SSF55874">
    <property type="entry name" value="ATPase domain of HSP90 chaperone/DNA topoisomerase II/histidine kinase"/>
    <property type="match status" value="1"/>
</dbReference>
<dbReference type="CDD" id="cd00038">
    <property type="entry name" value="CAP_ED"/>
    <property type="match status" value="1"/>
</dbReference>
<evidence type="ECO:0000259" key="6">
    <source>
        <dbReference type="PROSITE" id="PS50109"/>
    </source>
</evidence>
<comment type="catalytic activity">
    <reaction evidence="1">
        <text>ATP + protein L-histidine = ADP + protein N-phospho-L-histidine.</text>
        <dbReference type="EC" id="2.7.13.3"/>
    </reaction>
</comment>
<dbReference type="PANTHER" id="PTHR43065:SF48">
    <property type="entry name" value="HISTIDINE KINASE"/>
    <property type="match status" value="1"/>
</dbReference>
<feature type="domain" description="Cyclic nucleotide-binding" evidence="5">
    <location>
        <begin position="11"/>
        <end position="116"/>
    </location>
</feature>
<dbReference type="Gene3D" id="2.60.120.10">
    <property type="entry name" value="Jelly Rolls"/>
    <property type="match status" value="1"/>
</dbReference>